<organism evidence="2 3">
    <name type="scientific">Pseudosporangium ferrugineum</name>
    <dbReference type="NCBI Taxonomy" id="439699"/>
    <lineage>
        <taxon>Bacteria</taxon>
        <taxon>Bacillati</taxon>
        <taxon>Actinomycetota</taxon>
        <taxon>Actinomycetes</taxon>
        <taxon>Micromonosporales</taxon>
        <taxon>Micromonosporaceae</taxon>
        <taxon>Pseudosporangium</taxon>
    </lineage>
</organism>
<dbReference type="Pfam" id="PF03929">
    <property type="entry name" value="PepSY_TM"/>
    <property type="match status" value="1"/>
</dbReference>
<keyword evidence="3" id="KW-1185">Reference proteome</keyword>
<dbReference type="AlphaFoldDB" id="A0A2T0RRR5"/>
<dbReference type="PANTHER" id="PTHR34219">
    <property type="entry name" value="IRON-REGULATED INNER MEMBRANE PROTEIN-RELATED"/>
    <property type="match status" value="1"/>
</dbReference>
<evidence type="ECO:0000313" key="3">
    <source>
        <dbReference type="Proteomes" id="UP000239209"/>
    </source>
</evidence>
<sequence>MQQVALAGGIDGRVTIAVPADAGTAWSVTQEDDRWPVGRDSIAVDASTGTVVDRIDFADWPVMAKLTQWGIYAHMGSLFGLPNQLLLAALATGLICVIIWGYRMWWQRRPTRSDRKAFAGAPPAGRGAWQQLPTWAIVAGVPVVFGLAWALPLFGIPLLAFLAADIAIGTLRNRRSTPPGAPG</sequence>
<dbReference type="InterPro" id="IPR005625">
    <property type="entry name" value="PepSY-ass_TM"/>
</dbReference>
<accession>A0A2T0RRR5</accession>
<comment type="caution">
    <text evidence="2">The sequence shown here is derived from an EMBL/GenBank/DDBJ whole genome shotgun (WGS) entry which is preliminary data.</text>
</comment>
<dbReference type="Proteomes" id="UP000239209">
    <property type="component" value="Unassembled WGS sequence"/>
</dbReference>
<keyword evidence="1" id="KW-0472">Membrane</keyword>
<proteinExistence type="predicted"/>
<gene>
    <name evidence="2" type="ORF">CLV70_11425</name>
</gene>
<protein>
    <submittedName>
        <fullName evidence="2">PepSY-associated transmembrane protein</fullName>
    </submittedName>
</protein>
<evidence type="ECO:0000256" key="1">
    <source>
        <dbReference type="SAM" id="Phobius"/>
    </source>
</evidence>
<keyword evidence="1 2" id="KW-0812">Transmembrane</keyword>
<dbReference type="EMBL" id="PVZG01000014">
    <property type="protein sequence ID" value="PRY23895.1"/>
    <property type="molecule type" value="Genomic_DNA"/>
</dbReference>
<name>A0A2T0RRR5_9ACTN</name>
<evidence type="ECO:0000313" key="2">
    <source>
        <dbReference type="EMBL" id="PRY23895.1"/>
    </source>
</evidence>
<dbReference type="PANTHER" id="PTHR34219:SF1">
    <property type="entry name" value="PEPSY DOMAIN-CONTAINING PROTEIN"/>
    <property type="match status" value="1"/>
</dbReference>
<feature type="transmembrane region" description="Helical" evidence="1">
    <location>
        <begin position="135"/>
        <end position="168"/>
    </location>
</feature>
<reference evidence="2 3" key="1">
    <citation type="submission" date="2018-03" db="EMBL/GenBank/DDBJ databases">
        <title>Genomic Encyclopedia of Archaeal and Bacterial Type Strains, Phase II (KMG-II): from individual species to whole genera.</title>
        <authorList>
            <person name="Goeker M."/>
        </authorList>
    </citation>
    <scope>NUCLEOTIDE SEQUENCE [LARGE SCALE GENOMIC DNA]</scope>
    <source>
        <strain evidence="2 3">DSM 45348</strain>
    </source>
</reference>
<keyword evidence="1" id="KW-1133">Transmembrane helix</keyword>
<feature type="transmembrane region" description="Helical" evidence="1">
    <location>
        <begin position="85"/>
        <end position="105"/>
    </location>
</feature>